<protein>
    <submittedName>
        <fullName evidence="1">Polysialic acid transporter</fullName>
    </submittedName>
</protein>
<reference evidence="1 2" key="2">
    <citation type="journal article" date="2016" name="Microb. Ecol.">
        <title>Genome Characteristics of a Novel Type I Methanotroph (Sn10-6) Isolated from a Flooded Indian Rice Field.</title>
        <authorList>
            <person name="Rahalkar M.C."/>
            <person name="Pandit P.S."/>
            <person name="Dhakephalkar P.K."/>
            <person name="Pore S."/>
            <person name="Arora P."/>
            <person name="Kapse N."/>
        </authorList>
    </citation>
    <scope>NUCLEOTIDE SEQUENCE [LARGE SCALE GENOMIC DNA]</scope>
    <source>
        <strain evidence="1 2">Sn10-6</strain>
    </source>
</reference>
<comment type="caution">
    <text evidence="1">The sequence shown here is derived from an EMBL/GenBank/DDBJ whole genome shotgun (WGS) entry which is preliminary data.</text>
</comment>
<evidence type="ECO:0000313" key="1">
    <source>
        <dbReference type="EMBL" id="KJV05002.1"/>
    </source>
</evidence>
<gene>
    <name evidence="1" type="ORF">VZ94_21305</name>
</gene>
<dbReference type="Proteomes" id="UP000033684">
    <property type="component" value="Unassembled WGS sequence"/>
</dbReference>
<dbReference type="Gene3D" id="3.10.560.10">
    <property type="entry name" value="Outer membrane lipoprotein wza domain like"/>
    <property type="match status" value="1"/>
</dbReference>
<dbReference type="PATRIC" id="fig|1632867.3.peg.3975"/>
<organism evidence="1 2">
    <name type="scientific">Methylocucumis oryzae</name>
    <dbReference type="NCBI Taxonomy" id="1632867"/>
    <lineage>
        <taxon>Bacteria</taxon>
        <taxon>Pseudomonadati</taxon>
        <taxon>Pseudomonadota</taxon>
        <taxon>Gammaproteobacteria</taxon>
        <taxon>Methylococcales</taxon>
        <taxon>Methylococcaceae</taxon>
        <taxon>Methylocucumis</taxon>
    </lineage>
</organism>
<evidence type="ECO:0000313" key="2">
    <source>
        <dbReference type="Proteomes" id="UP000033684"/>
    </source>
</evidence>
<dbReference type="EMBL" id="LAJX01000343">
    <property type="protein sequence ID" value="KJV05002.1"/>
    <property type="molecule type" value="Genomic_DNA"/>
</dbReference>
<dbReference type="AlphaFoldDB" id="A0A0F3IE90"/>
<feature type="non-terminal residue" evidence="1">
    <location>
        <position position="1"/>
    </location>
</feature>
<name>A0A0F3IE90_9GAMM</name>
<sequence length="115" mass="12744">GDVVKIPALDNLILVSGEVMFPNTIALAKDKDVDDYIHAAGGYTQNADTSRIIIAHKDGSFEDTEETDGWFTEPSLRAGDEILVLPKVDEKYRQLFKEVSTMLYQMALGARVILN</sequence>
<proteinExistence type="predicted"/>
<keyword evidence="2" id="KW-1185">Reference proteome</keyword>
<accession>A0A0F3IE90</accession>
<reference evidence="2" key="1">
    <citation type="submission" date="2015-03" db="EMBL/GenBank/DDBJ databases">
        <title>Draft genome sequence of a novel methanotroph (Sn10-6) isolated from flooded ricefield rhizosphere in India.</title>
        <authorList>
            <person name="Pandit P.S."/>
            <person name="Pore S.D."/>
            <person name="Arora P."/>
            <person name="Kapse N.G."/>
            <person name="Dhakephalkar P.K."/>
            <person name="Rahalkar M.C."/>
        </authorList>
    </citation>
    <scope>NUCLEOTIDE SEQUENCE [LARGE SCALE GENOMIC DNA]</scope>
    <source>
        <strain evidence="2">Sn10-6</strain>
    </source>
</reference>